<dbReference type="InterPro" id="IPR050596">
    <property type="entry name" value="AspAT/PAT-like"/>
</dbReference>
<dbReference type="RefSeq" id="WP_407349037.1">
    <property type="nucleotide sequence ID" value="NZ_CP136864.1"/>
</dbReference>
<dbReference type="PRINTS" id="PR00753">
    <property type="entry name" value="ACCSYNTHASE"/>
</dbReference>
<dbReference type="InterPro" id="IPR004839">
    <property type="entry name" value="Aminotransferase_I/II_large"/>
</dbReference>
<dbReference type="InterPro" id="IPR015421">
    <property type="entry name" value="PyrdxlP-dep_Trfase_major"/>
</dbReference>
<proteinExistence type="inferred from homology"/>
<evidence type="ECO:0000259" key="7">
    <source>
        <dbReference type="Pfam" id="PF00155"/>
    </source>
</evidence>
<evidence type="ECO:0000256" key="1">
    <source>
        <dbReference type="ARBA" id="ARBA00001933"/>
    </source>
</evidence>
<sequence>MKLALNPDVLNAIDPPIAEAHSWIEGREFSADKPLLDLAQGVPSYPPAEAISAHVAERAQLFETAQYTGIKGIPELRETLANHVSKRYRGHVSAENILISAGCNQAFCLAIQALARAGDAVMLPVPYYFNHQMWLEIQGIDAIHLPFRHDRAGVPDPEEAVALLTPNTKAIVLVSPSNPTGAVYPPQVISEFRDLAAQRGIALILDETYRDFLTDENGPPHNLIQEGHWDETLVQLYSFSKTFSLTGYRVGAVSASARVIQAVAKVMDTVQICTPRISQDAALFGLKHAWPWVEEKRVMLAARENGMKRIFQDNDLGYELISAGGYFAYIRHPFENMTAKQVARSLADNQNILCLPGSFFGPGQERFLRFAFANIQESDMDTLAARLKESATALS</sequence>
<dbReference type="EMBL" id="CP136864">
    <property type="protein sequence ID" value="WOJ94401.1"/>
    <property type="molecule type" value="Genomic_DNA"/>
</dbReference>
<comment type="cofactor">
    <cofactor evidence="1 6">
        <name>pyridoxal 5'-phosphate</name>
        <dbReference type="ChEBI" id="CHEBI:597326"/>
    </cofactor>
</comment>
<evidence type="ECO:0000256" key="5">
    <source>
        <dbReference type="ARBA" id="ARBA00022898"/>
    </source>
</evidence>
<reference evidence="8 9" key="1">
    <citation type="submission" date="2023-10" db="EMBL/GenBank/DDBJ databases">
        <title>Two novel species belonging to the OM43/NOR5 clade.</title>
        <authorList>
            <person name="Park M."/>
        </authorList>
    </citation>
    <scope>NUCLEOTIDE SEQUENCE [LARGE SCALE GENOMIC DNA]</scope>
    <source>
        <strain evidence="8 9">IMCC43200</strain>
    </source>
</reference>
<evidence type="ECO:0000256" key="3">
    <source>
        <dbReference type="ARBA" id="ARBA00022576"/>
    </source>
</evidence>
<evidence type="ECO:0000256" key="2">
    <source>
        <dbReference type="ARBA" id="ARBA00007441"/>
    </source>
</evidence>
<feature type="domain" description="Aminotransferase class I/classII large" evidence="7">
    <location>
        <begin position="34"/>
        <end position="387"/>
    </location>
</feature>
<dbReference type="CDD" id="cd00609">
    <property type="entry name" value="AAT_like"/>
    <property type="match status" value="1"/>
</dbReference>
<dbReference type="Pfam" id="PF00155">
    <property type="entry name" value="Aminotran_1_2"/>
    <property type="match status" value="1"/>
</dbReference>
<keyword evidence="9" id="KW-1185">Reference proteome</keyword>
<dbReference type="PANTHER" id="PTHR46383">
    <property type="entry name" value="ASPARTATE AMINOTRANSFERASE"/>
    <property type="match status" value="1"/>
</dbReference>
<dbReference type="NCBIfam" id="NF005732">
    <property type="entry name" value="PRK07550.1"/>
    <property type="match status" value="1"/>
</dbReference>
<dbReference type="GO" id="GO:0008483">
    <property type="term" value="F:transaminase activity"/>
    <property type="evidence" value="ECO:0007669"/>
    <property type="project" value="UniProtKB-KW"/>
</dbReference>
<comment type="similarity">
    <text evidence="2 6">Belongs to the class-I pyridoxal-phosphate-dependent aminotransferase family.</text>
</comment>
<dbReference type="Proteomes" id="UP001626537">
    <property type="component" value="Chromosome"/>
</dbReference>
<dbReference type="Gene3D" id="3.40.640.10">
    <property type="entry name" value="Type I PLP-dependent aspartate aminotransferase-like (Major domain)"/>
    <property type="match status" value="1"/>
</dbReference>
<gene>
    <name evidence="8" type="ORF">R0135_04365</name>
</gene>
<evidence type="ECO:0000256" key="6">
    <source>
        <dbReference type="RuleBase" id="RU000481"/>
    </source>
</evidence>
<evidence type="ECO:0000256" key="4">
    <source>
        <dbReference type="ARBA" id="ARBA00022679"/>
    </source>
</evidence>
<dbReference type="EC" id="2.6.1.-" evidence="6"/>
<keyword evidence="3 6" id="KW-0032">Aminotransferase</keyword>
<name>A0ABZ0I5V0_9GAMM</name>
<accession>A0ABZ0I5V0</accession>
<dbReference type="PANTHER" id="PTHR46383:SF1">
    <property type="entry name" value="ASPARTATE AMINOTRANSFERASE"/>
    <property type="match status" value="1"/>
</dbReference>
<evidence type="ECO:0000313" key="8">
    <source>
        <dbReference type="EMBL" id="WOJ94401.1"/>
    </source>
</evidence>
<dbReference type="SUPFAM" id="SSF53383">
    <property type="entry name" value="PLP-dependent transferases"/>
    <property type="match status" value="1"/>
</dbReference>
<keyword evidence="5" id="KW-0663">Pyridoxal phosphate</keyword>
<protein>
    <recommendedName>
        <fullName evidence="6">Aminotransferase</fullName>
        <ecNumber evidence="6">2.6.1.-</ecNumber>
    </recommendedName>
</protein>
<dbReference type="InterPro" id="IPR015424">
    <property type="entry name" value="PyrdxlP-dep_Trfase"/>
</dbReference>
<dbReference type="PROSITE" id="PS00105">
    <property type="entry name" value="AA_TRANSFER_CLASS_1"/>
    <property type="match status" value="1"/>
</dbReference>
<evidence type="ECO:0000313" key="9">
    <source>
        <dbReference type="Proteomes" id="UP001626537"/>
    </source>
</evidence>
<keyword evidence="4 6" id="KW-0808">Transferase</keyword>
<organism evidence="8 9">
    <name type="scientific">Congregibacter variabilis</name>
    <dbReference type="NCBI Taxonomy" id="3081200"/>
    <lineage>
        <taxon>Bacteria</taxon>
        <taxon>Pseudomonadati</taxon>
        <taxon>Pseudomonadota</taxon>
        <taxon>Gammaproteobacteria</taxon>
        <taxon>Cellvibrionales</taxon>
        <taxon>Halieaceae</taxon>
        <taxon>Congregibacter</taxon>
    </lineage>
</organism>
<dbReference type="InterPro" id="IPR004838">
    <property type="entry name" value="NHTrfase_class1_PyrdxlP-BS"/>
</dbReference>